<dbReference type="GO" id="GO:0000156">
    <property type="term" value="F:phosphorelay response regulator activity"/>
    <property type="evidence" value="ECO:0007669"/>
    <property type="project" value="TreeGrafter"/>
</dbReference>
<evidence type="ECO:0000256" key="2">
    <source>
        <dbReference type="ARBA" id="ARBA00022490"/>
    </source>
</evidence>
<evidence type="ECO:0000313" key="12">
    <source>
        <dbReference type="EMBL" id="MBI4920950.1"/>
    </source>
</evidence>
<evidence type="ECO:0000256" key="9">
    <source>
        <dbReference type="PROSITE-ProRule" id="PRU01091"/>
    </source>
</evidence>
<dbReference type="PANTHER" id="PTHR48111:SF50">
    <property type="entry name" value="KDP OPERON TRANSCRIPTIONAL REGULATORY PROTEIN KDPE"/>
    <property type="match status" value="1"/>
</dbReference>
<dbReference type="GO" id="GO:0045893">
    <property type="term" value="P:positive regulation of DNA-templated transcription"/>
    <property type="evidence" value="ECO:0007669"/>
    <property type="project" value="UniProtKB-ARBA"/>
</dbReference>
<evidence type="ECO:0000256" key="5">
    <source>
        <dbReference type="ARBA" id="ARBA00023015"/>
    </source>
</evidence>
<dbReference type="AlphaFoldDB" id="A0A933L2C4"/>
<dbReference type="CDD" id="cd00383">
    <property type="entry name" value="trans_reg_C"/>
    <property type="match status" value="1"/>
</dbReference>
<dbReference type="Pfam" id="PF00072">
    <property type="entry name" value="Response_reg"/>
    <property type="match status" value="1"/>
</dbReference>
<dbReference type="FunFam" id="3.40.50.2300:FF:000021">
    <property type="entry name" value="Two-component system response regulator KdpE"/>
    <property type="match status" value="1"/>
</dbReference>
<dbReference type="SMART" id="SM00448">
    <property type="entry name" value="REC"/>
    <property type="match status" value="1"/>
</dbReference>
<dbReference type="InterPro" id="IPR001867">
    <property type="entry name" value="OmpR/PhoB-type_DNA-bd"/>
</dbReference>
<accession>A0A933L2C4</accession>
<evidence type="ECO:0000256" key="4">
    <source>
        <dbReference type="ARBA" id="ARBA00023012"/>
    </source>
</evidence>
<evidence type="ECO:0000256" key="8">
    <source>
        <dbReference type="PROSITE-ProRule" id="PRU00169"/>
    </source>
</evidence>
<comment type="subcellular location">
    <subcellularLocation>
        <location evidence="1">Cytoplasm</location>
    </subcellularLocation>
</comment>
<reference evidence="12" key="1">
    <citation type="submission" date="2020-07" db="EMBL/GenBank/DDBJ databases">
        <title>Huge and variable diversity of episymbiotic CPR bacteria and DPANN archaea in groundwater ecosystems.</title>
        <authorList>
            <person name="He C.Y."/>
            <person name="Keren R."/>
            <person name="Whittaker M."/>
            <person name="Farag I.F."/>
            <person name="Doudna J."/>
            <person name="Cate J.H.D."/>
            <person name="Banfield J.F."/>
        </authorList>
    </citation>
    <scope>NUCLEOTIDE SEQUENCE</scope>
    <source>
        <strain evidence="12">NC_groundwater_1586_Pr3_B-0.1um_66_15</strain>
    </source>
</reference>
<dbReference type="PROSITE" id="PS50110">
    <property type="entry name" value="RESPONSE_REGULATORY"/>
    <property type="match status" value="1"/>
</dbReference>
<dbReference type="SUPFAM" id="SSF52172">
    <property type="entry name" value="CheY-like"/>
    <property type="match status" value="1"/>
</dbReference>
<dbReference type="SMART" id="SM00862">
    <property type="entry name" value="Trans_reg_C"/>
    <property type="match status" value="1"/>
</dbReference>
<evidence type="ECO:0000259" key="11">
    <source>
        <dbReference type="PROSITE" id="PS51755"/>
    </source>
</evidence>
<dbReference type="GO" id="GO:0000987">
    <property type="term" value="F:cis-regulatory region sequence-specific DNA binding"/>
    <property type="evidence" value="ECO:0007669"/>
    <property type="project" value="UniProtKB-ARBA"/>
</dbReference>
<dbReference type="GO" id="GO:0042802">
    <property type="term" value="F:identical protein binding"/>
    <property type="evidence" value="ECO:0007669"/>
    <property type="project" value="UniProtKB-ARBA"/>
</dbReference>
<keyword evidence="5" id="KW-0805">Transcription regulation</keyword>
<evidence type="ECO:0000259" key="10">
    <source>
        <dbReference type="PROSITE" id="PS50110"/>
    </source>
</evidence>
<proteinExistence type="predicted"/>
<dbReference type="EMBL" id="JACRAF010000015">
    <property type="protein sequence ID" value="MBI4920950.1"/>
    <property type="molecule type" value="Genomic_DNA"/>
</dbReference>
<feature type="modified residue" description="4-aspartylphosphate" evidence="8">
    <location>
        <position position="54"/>
    </location>
</feature>
<feature type="domain" description="Response regulatory" evidence="10">
    <location>
        <begin position="5"/>
        <end position="118"/>
    </location>
</feature>
<evidence type="ECO:0000256" key="6">
    <source>
        <dbReference type="ARBA" id="ARBA00023125"/>
    </source>
</evidence>
<dbReference type="CDD" id="cd17620">
    <property type="entry name" value="REC_OmpR_KdpE-like"/>
    <property type="match status" value="1"/>
</dbReference>
<name>A0A933L2C4_9HYPH</name>
<evidence type="ECO:0000256" key="1">
    <source>
        <dbReference type="ARBA" id="ARBA00004496"/>
    </source>
</evidence>
<dbReference type="PANTHER" id="PTHR48111">
    <property type="entry name" value="REGULATOR OF RPOS"/>
    <property type="match status" value="1"/>
</dbReference>
<keyword evidence="6 9" id="KW-0238">DNA-binding</keyword>
<dbReference type="InterPro" id="IPR011006">
    <property type="entry name" value="CheY-like_superfamily"/>
</dbReference>
<dbReference type="PROSITE" id="PS51755">
    <property type="entry name" value="OMPR_PHOB"/>
    <property type="match status" value="1"/>
</dbReference>
<gene>
    <name evidence="12" type="ORF">HY834_04320</name>
</gene>
<keyword evidence="2" id="KW-0963">Cytoplasm</keyword>
<dbReference type="Gene3D" id="1.10.10.10">
    <property type="entry name" value="Winged helix-like DNA-binding domain superfamily/Winged helix DNA-binding domain"/>
    <property type="match status" value="1"/>
</dbReference>
<keyword evidence="7" id="KW-0804">Transcription</keyword>
<feature type="DNA-binding region" description="OmpR/PhoB-type" evidence="9">
    <location>
        <begin position="129"/>
        <end position="228"/>
    </location>
</feature>
<keyword evidence="3 8" id="KW-0597">Phosphoprotein</keyword>
<dbReference type="InterPro" id="IPR001789">
    <property type="entry name" value="Sig_transdc_resp-reg_receiver"/>
</dbReference>
<evidence type="ECO:0000256" key="3">
    <source>
        <dbReference type="ARBA" id="ARBA00022553"/>
    </source>
</evidence>
<dbReference type="GO" id="GO:0005829">
    <property type="term" value="C:cytosol"/>
    <property type="evidence" value="ECO:0007669"/>
    <property type="project" value="TreeGrafter"/>
</dbReference>
<keyword evidence="4" id="KW-0902">Two-component regulatory system</keyword>
<dbReference type="InterPro" id="IPR039420">
    <property type="entry name" value="WalR-like"/>
</dbReference>
<evidence type="ECO:0000313" key="13">
    <source>
        <dbReference type="Proteomes" id="UP000782610"/>
    </source>
</evidence>
<dbReference type="Gene3D" id="6.10.250.690">
    <property type="match status" value="1"/>
</dbReference>
<dbReference type="Gene3D" id="3.40.50.2300">
    <property type="match status" value="1"/>
</dbReference>
<protein>
    <submittedName>
        <fullName evidence="12">Response regulator</fullName>
    </submittedName>
</protein>
<sequence>MSGSRILVVDDEPQIQRFLKPALVASDFEVLTAATAREAMRLIATRSPDLVILDLGLPDSDGKSVIAEVRAFSRVPIIVLSARDQESEKVEALDLGADDYIEKPFGIAELLARIRTALRRGTGGPGGVADTFEFSGLRVDAAARVVSRDNVPIHLTPKEYELLLQLVRNAGRVITHRQLLTSIWGVAHADDVQYLRVAIAQLRAKIEADPAHPRLILNEPAIGYRFAGE</sequence>
<dbReference type="Pfam" id="PF00486">
    <property type="entry name" value="Trans_reg_C"/>
    <property type="match status" value="1"/>
</dbReference>
<comment type="caution">
    <text evidence="12">The sequence shown here is derived from an EMBL/GenBank/DDBJ whole genome shotgun (WGS) entry which is preliminary data.</text>
</comment>
<evidence type="ECO:0000256" key="7">
    <source>
        <dbReference type="ARBA" id="ARBA00023163"/>
    </source>
</evidence>
<dbReference type="GO" id="GO:0032993">
    <property type="term" value="C:protein-DNA complex"/>
    <property type="evidence" value="ECO:0007669"/>
    <property type="project" value="TreeGrafter"/>
</dbReference>
<dbReference type="Proteomes" id="UP000782610">
    <property type="component" value="Unassembled WGS sequence"/>
</dbReference>
<dbReference type="InterPro" id="IPR036388">
    <property type="entry name" value="WH-like_DNA-bd_sf"/>
</dbReference>
<organism evidence="12 13">
    <name type="scientific">Devosia nanyangense</name>
    <dbReference type="NCBI Taxonomy" id="1228055"/>
    <lineage>
        <taxon>Bacteria</taxon>
        <taxon>Pseudomonadati</taxon>
        <taxon>Pseudomonadota</taxon>
        <taxon>Alphaproteobacteria</taxon>
        <taxon>Hyphomicrobiales</taxon>
        <taxon>Devosiaceae</taxon>
        <taxon>Devosia</taxon>
    </lineage>
</organism>
<feature type="domain" description="OmpR/PhoB-type" evidence="11">
    <location>
        <begin position="129"/>
        <end position="228"/>
    </location>
</feature>